<dbReference type="EMBL" id="UINC01005512">
    <property type="protein sequence ID" value="SVA21800.1"/>
    <property type="molecule type" value="Genomic_DNA"/>
</dbReference>
<name>A0A381U0M6_9ZZZZ</name>
<proteinExistence type="predicted"/>
<protein>
    <recommendedName>
        <fullName evidence="1">N,N-dimethylformamidase alpha subunit domain-containing protein</fullName>
    </recommendedName>
</protein>
<accession>A0A381U0M6</accession>
<reference evidence="2" key="1">
    <citation type="submission" date="2018-05" db="EMBL/GenBank/DDBJ databases">
        <authorList>
            <person name="Lanie J.A."/>
            <person name="Ng W.-L."/>
            <person name="Kazmierczak K.M."/>
            <person name="Andrzejewski T.M."/>
            <person name="Davidsen T.M."/>
            <person name="Wayne K.J."/>
            <person name="Tettelin H."/>
            <person name="Glass J.I."/>
            <person name="Rusch D."/>
            <person name="Podicherti R."/>
            <person name="Tsui H.-C.T."/>
            <person name="Winkler M.E."/>
        </authorList>
    </citation>
    <scope>NUCLEOTIDE SEQUENCE</scope>
</reference>
<sequence>MVSKGYEPPKTALQKDYSFTAVDDYDSRMYILPDLLDQESREAIISEHKANPMYKGTRPGSPAPMYSETLTKLIDKLRVVPQKGKHTIVETIPWEEYTIGILPGHRGGTVKLTEEKYNSRGEAEHSIFLKRLKAYLSQYGIELDK</sequence>
<gene>
    <name evidence="2" type="ORF">METZ01_LOCUS74654</name>
</gene>
<dbReference type="Pfam" id="PF26354">
    <property type="entry name" value="DMF_alpha"/>
    <property type="match status" value="1"/>
</dbReference>
<dbReference type="AlphaFoldDB" id="A0A381U0M6"/>
<feature type="domain" description="N,N-dimethylformamidase alpha subunit" evidence="1">
    <location>
        <begin position="36"/>
        <end position="138"/>
    </location>
</feature>
<dbReference type="InterPro" id="IPR058713">
    <property type="entry name" value="DMF_alpha_dom"/>
</dbReference>
<organism evidence="2">
    <name type="scientific">marine metagenome</name>
    <dbReference type="NCBI Taxonomy" id="408172"/>
    <lineage>
        <taxon>unclassified sequences</taxon>
        <taxon>metagenomes</taxon>
        <taxon>ecological metagenomes</taxon>
    </lineage>
</organism>
<evidence type="ECO:0000259" key="1">
    <source>
        <dbReference type="Pfam" id="PF26354"/>
    </source>
</evidence>
<evidence type="ECO:0000313" key="2">
    <source>
        <dbReference type="EMBL" id="SVA21800.1"/>
    </source>
</evidence>